<keyword evidence="3" id="KW-1185">Reference proteome</keyword>
<evidence type="ECO:0000256" key="1">
    <source>
        <dbReference type="SAM" id="MobiDB-lite"/>
    </source>
</evidence>
<dbReference type="AlphaFoldDB" id="A0ABC8QYB7"/>
<organism evidence="2 3">
    <name type="scientific">Ilex paraguariensis</name>
    <name type="common">yerba mate</name>
    <dbReference type="NCBI Taxonomy" id="185542"/>
    <lineage>
        <taxon>Eukaryota</taxon>
        <taxon>Viridiplantae</taxon>
        <taxon>Streptophyta</taxon>
        <taxon>Embryophyta</taxon>
        <taxon>Tracheophyta</taxon>
        <taxon>Spermatophyta</taxon>
        <taxon>Magnoliopsida</taxon>
        <taxon>eudicotyledons</taxon>
        <taxon>Gunneridae</taxon>
        <taxon>Pentapetalae</taxon>
        <taxon>asterids</taxon>
        <taxon>campanulids</taxon>
        <taxon>Aquifoliales</taxon>
        <taxon>Aquifoliaceae</taxon>
        <taxon>Ilex</taxon>
    </lineage>
</organism>
<feature type="region of interest" description="Disordered" evidence="1">
    <location>
        <begin position="65"/>
        <end position="256"/>
    </location>
</feature>
<feature type="compositionally biased region" description="Polar residues" evidence="1">
    <location>
        <begin position="105"/>
        <end position="115"/>
    </location>
</feature>
<sequence length="256" mass="30169">MKTREQLLAEERDYKRRRMSYRGKKMKRTTTQVLRDIIAEYMEEIKQAGGIGCLVKGAEEAEMLASKPSSVRYSSRDFSELKESLPDSSEVSREPAHGYRKQLHSENNIQSTTFQDAYPEDKKQQGRDSNMHHRNLEARRNIDTDRHDREYNSRSPDGRRSSGFLHEQTSSRGLPDKVEVSRKYFPRSPVRNHSRSVSYERDSHRREGVDHNTESKDRKQKNTKRSYRSDSARFHDFDDRYDPSKSCDVYEDDVYS</sequence>
<name>A0ABC8QYB7_9AQUA</name>
<dbReference type="EMBL" id="CAUOFW020000836">
    <property type="protein sequence ID" value="CAK9137734.1"/>
    <property type="molecule type" value="Genomic_DNA"/>
</dbReference>
<reference evidence="2 3" key="1">
    <citation type="submission" date="2024-02" db="EMBL/GenBank/DDBJ databases">
        <authorList>
            <person name="Vignale AGUSTIN F."/>
            <person name="Sosa J E."/>
            <person name="Modenutti C."/>
        </authorList>
    </citation>
    <scope>NUCLEOTIDE SEQUENCE [LARGE SCALE GENOMIC DNA]</scope>
</reference>
<comment type="caution">
    <text evidence="2">The sequence shown here is derived from an EMBL/GenBank/DDBJ whole genome shotgun (WGS) entry which is preliminary data.</text>
</comment>
<feature type="compositionally biased region" description="Basic and acidic residues" evidence="1">
    <location>
        <begin position="119"/>
        <end position="160"/>
    </location>
</feature>
<gene>
    <name evidence="2" type="ORF">ILEXP_LOCUS4779</name>
</gene>
<feature type="compositionally biased region" description="Basic and acidic residues" evidence="1">
    <location>
        <begin position="227"/>
        <end position="245"/>
    </location>
</feature>
<accession>A0ABC8QYB7</accession>
<evidence type="ECO:0000313" key="3">
    <source>
        <dbReference type="Proteomes" id="UP001642360"/>
    </source>
</evidence>
<proteinExistence type="predicted"/>
<protein>
    <submittedName>
        <fullName evidence="2">Uncharacterized protein</fullName>
    </submittedName>
</protein>
<dbReference type="PANTHER" id="PTHR21402:SF10">
    <property type="entry name" value="U11_U12 SMALL NUCLEAR RIBONUCLEOPROTEIN 48 KDA PROTEIN"/>
    <property type="match status" value="1"/>
</dbReference>
<dbReference type="PANTHER" id="PTHR21402">
    <property type="entry name" value="GAMETOCYTE SPECIFIC FACTOR 1-RELATED"/>
    <property type="match status" value="1"/>
</dbReference>
<feature type="compositionally biased region" description="Basic and acidic residues" evidence="1">
    <location>
        <begin position="198"/>
        <end position="217"/>
    </location>
</feature>
<feature type="compositionally biased region" description="Basic and acidic residues" evidence="1">
    <location>
        <begin position="74"/>
        <end position="97"/>
    </location>
</feature>
<dbReference type="Proteomes" id="UP001642360">
    <property type="component" value="Unassembled WGS sequence"/>
</dbReference>
<dbReference type="InterPro" id="IPR051591">
    <property type="entry name" value="UPF0224_FAM112_RNA_Proc"/>
</dbReference>
<evidence type="ECO:0000313" key="2">
    <source>
        <dbReference type="EMBL" id="CAK9137734.1"/>
    </source>
</evidence>